<dbReference type="PROSITE" id="PS50005">
    <property type="entry name" value="TPR"/>
    <property type="match status" value="1"/>
</dbReference>
<organism evidence="2 3">
    <name type="scientific">Enterobacter cloacae</name>
    <dbReference type="NCBI Taxonomy" id="550"/>
    <lineage>
        <taxon>Bacteria</taxon>
        <taxon>Pseudomonadati</taxon>
        <taxon>Pseudomonadota</taxon>
        <taxon>Gammaproteobacteria</taxon>
        <taxon>Enterobacterales</taxon>
        <taxon>Enterobacteriaceae</taxon>
        <taxon>Enterobacter</taxon>
        <taxon>Enterobacter cloacae complex</taxon>
    </lineage>
</organism>
<accession>A0A4Q2E4V0</accession>
<comment type="caution">
    <text evidence="2">The sequence shown here is derived from an EMBL/GenBank/DDBJ whole genome shotgun (WGS) entry which is preliminary data.</text>
</comment>
<reference evidence="2 3" key="1">
    <citation type="submission" date="2018-06" db="EMBL/GenBank/DDBJ databases">
        <title>Carbapenemase-producing Enterobacteriaceae present in wastewater treatment plant effluent and nearby surface waters in the US.</title>
        <authorList>
            <person name="Mathys D.A."/>
            <person name="Mollenkopf D.F."/>
            <person name="Feicht S.M."/>
            <person name="Adams R.J."/>
            <person name="Albers A.L."/>
            <person name="Grooters S.V."/>
            <person name="Stuever D.M."/>
            <person name="Daniels J.B."/>
            <person name="Wittum T.E."/>
        </authorList>
    </citation>
    <scope>NUCLEOTIDE SEQUENCE [LARGE SCALE GENOMIC DNA]</scope>
    <source>
        <strain evidence="2 3">GEO_4_Eff_A</strain>
    </source>
</reference>
<dbReference type="Proteomes" id="UP000290875">
    <property type="component" value="Unassembled WGS sequence"/>
</dbReference>
<dbReference type="EMBL" id="QJSL01000018">
    <property type="protein sequence ID" value="RXW27621.1"/>
    <property type="molecule type" value="Genomic_DNA"/>
</dbReference>
<dbReference type="RefSeq" id="WP_129324835.1">
    <property type="nucleotide sequence ID" value="NZ_QJSL01000018.1"/>
</dbReference>
<dbReference type="AlphaFoldDB" id="A0A4Q2E4V0"/>
<name>A0A4Q2E4V0_ENTCL</name>
<dbReference type="InterPro" id="IPR019734">
    <property type="entry name" value="TPR_rpt"/>
</dbReference>
<dbReference type="SUPFAM" id="SSF48452">
    <property type="entry name" value="TPR-like"/>
    <property type="match status" value="1"/>
</dbReference>
<dbReference type="Pfam" id="PF13174">
    <property type="entry name" value="TPR_6"/>
    <property type="match status" value="1"/>
</dbReference>
<evidence type="ECO:0000313" key="3">
    <source>
        <dbReference type="Proteomes" id="UP000290875"/>
    </source>
</evidence>
<evidence type="ECO:0000313" key="2">
    <source>
        <dbReference type="EMBL" id="RXW27621.1"/>
    </source>
</evidence>
<dbReference type="Gene3D" id="1.25.40.10">
    <property type="entry name" value="Tetratricopeptide repeat domain"/>
    <property type="match status" value="2"/>
</dbReference>
<evidence type="ECO:0000256" key="1">
    <source>
        <dbReference type="PROSITE-ProRule" id="PRU00339"/>
    </source>
</evidence>
<dbReference type="InterPro" id="IPR011990">
    <property type="entry name" value="TPR-like_helical_dom_sf"/>
</dbReference>
<keyword evidence="1" id="KW-0802">TPR repeat</keyword>
<gene>
    <name evidence="2" type="ORF">DM877_18550</name>
</gene>
<proteinExistence type="predicted"/>
<sequence>MVTSTPLLDNCSLSDLIFLKVNKGDSSNPEKVADDLLREARYEQALSSYLQLDQTDPRLVAKIAYCEWMLDQYEEARQRLIVRIETLDGDGIALLSKLISIDRDFWKRDGDDEALIWPRLKTVTSASTVPLIAVFARIQGRWTADIRDPAQKLHDLSRLLAFYPDCQPLRIAVFESMQRMKVSAEEQYALLHAHSSSPLMPKFMWLLASAAAEVGRFDEALGYLTQLESNEHLADQPSQEVLWEIEIARCAIYAKTNPLEPASGFIRLGNDASCSFEGRVIAHRSALAVACESAVHLIPELADSFLNTLESIKNDILISSAGLMNPLSPFTGNRWGGYVTSWSCGDLTPYKQLLIDTTKDRSNRLICALFVIETLESAFLYTDTDELSAEFWDNLARDLGDVTEYPDEFKGELLSLYTVIHAHRVRPNWAKLGQYWMISARVAQEHEAELPHHALIIEVLDKQAESARKFATGVIKYLKNHSITSPSAFDLVEELVQSLTRHRLYKELYQLMVIVAKDDERSDVQFYLGLSSQNMKQKNEAVSAYQHVLTKNPEHHSALFNVLLLCTDHSDTPLLQQIEPYILNFSGDAEQEEELSEAWISAQKRCEDKNAAKTHIITRYLSTFPPLLEDIVRPEDISLRSAVALMALYRCTHAEPHDTDLYSLDESSLSFSPVIPNRAILFDLLQSGLASIHPATPADAFPVSDGKVSGIRFGSVRWHMSASCEALIKQLRTLNGDLPERWQKELIPFAREIAQGEIMEYLGFLAEERRWPEPRNTETLSDLTRELINELSVAQAFNLAYLGAMSASDYKQKYPVNAQQATDMLIRRTGDRLESVRSGRYQAKPYDRPWKLPRSAVSIVLWGTLLNRGDDGFTQRMSDIKLEFLSK</sequence>
<protein>
    <submittedName>
        <fullName evidence="2">Uncharacterized protein</fullName>
    </submittedName>
</protein>
<feature type="repeat" description="TPR" evidence="1">
    <location>
        <begin position="522"/>
        <end position="555"/>
    </location>
</feature>